<evidence type="ECO:0000256" key="2">
    <source>
        <dbReference type="SAM" id="Phobius"/>
    </source>
</evidence>
<feature type="region of interest" description="Disordered" evidence="1">
    <location>
        <begin position="1"/>
        <end position="26"/>
    </location>
</feature>
<keyword evidence="2" id="KW-0472">Membrane</keyword>
<proteinExistence type="predicted"/>
<keyword evidence="4" id="KW-1185">Reference proteome</keyword>
<comment type="caution">
    <text evidence="3">The sequence shown here is derived from an EMBL/GenBank/DDBJ whole genome shotgun (WGS) entry which is preliminary data.</text>
</comment>
<feature type="transmembrane region" description="Helical" evidence="2">
    <location>
        <begin position="73"/>
        <end position="92"/>
    </location>
</feature>
<protein>
    <submittedName>
        <fullName evidence="3">Uncharacterized protein</fullName>
    </submittedName>
</protein>
<dbReference type="RefSeq" id="WP_279930017.1">
    <property type="nucleotide sequence ID" value="NZ_JARWBG010000025.1"/>
</dbReference>
<name>A0ABT6HSD3_9ACTN</name>
<evidence type="ECO:0000313" key="3">
    <source>
        <dbReference type="EMBL" id="MDH2391232.1"/>
    </source>
</evidence>
<organism evidence="3 4">
    <name type="scientific">Streptomyces chengmaiensis</name>
    <dbReference type="NCBI Taxonomy" id="3040919"/>
    <lineage>
        <taxon>Bacteria</taxon>
        <taxon>Bacillati</taxon>
        <taxon>Actinomycetota</taxon>
        <taxon>Actinomycetes</taxon>
        <taxon>Kitasatosporales</taxon>
        <taxon>Streptomycetaceae</taxon>
        <taxon>Streptomyces</taxon>
    </lineage>
</organism>
<accession>A0ABT6HSD3</accession>
<gene>
    <name evidence="3" type="ORF">QCN29_21085</name>
</gene>
<evidence type="ECO:0000256" key="1">
    <source>
        <dbReference type="SAM" id="MobiDB-lite"/>
    </source>
</evidence>
<sequence length="360" mass="38600">MAGRGDPPEGTPDGTPEEPHGGNEDEFRSVVFDESFVRAARLQEFSAQERMGEHAQAVRSLPAWSGRTARTQILVILLLVAIAFGTAVYLGLRQPYQPAPVTAAEPLRMSVIPLAPQGPVPGGTPEELYGNGPAAEYRVGAAGVTLPAARRTADFSEGQVMTALTTAKEYIVESTLNPEVLSGAAVRPVRALLDPDQFEQFDRSVETPAADGAHSATGWLVRYDPAEVELADPEVRVQGTLRYGQRGQDSLEVVSDHTFAFVLRPADKSASDQASLFTVRRELHFRFDRDDLHHRRAEVTASTVMAGPQSCSADLSDVLRPLLAGERASQEGPAVTDPYEHGPVTAGLCGTLSPTARPSP</sequence>
<reference evidence="3 4" key="1">
    <citation type="submission" date="2023-04" db="EMBL/GenBank/DDBJ databases">
        <title>Streptomyces chengmaiensis sp. nov. isolated from the stem of mangrove plant in Hainan.</title>
        <authorList>
            <person name="Huang X."/>
            <person name="Zhou S."/>
            <person name="Chu X."/>
            <person name="Xie Y."/>
            <person name="Lin Y."/>
        </authorList>
    </citation>
    <scope>NUCLEOTIDE SEQUENCE [LARGE SCALE GENOMIC DNA]</scope>
    <source>
        <strain evidence="3 4">HNM0663</strain>
    </source>
</reference>
<dbReference type="Proteomes" id="UP001223144">
    <property type="component" value="Unassembled WGS sequence"/>
</dbReference>
<evidence type="ECO:0000313" key="4">
    <source>
        <dbReference type="Proteomes" id="UP001223144"/>
    </source>
</evidence>
<keyword evidence="2" id="KW-1133">Transmembrane helix</keyword>
<feature type="compositionally biased region" description="Basic and acidic residues" evidence="1">
    <location>
        <begin position="17"/>
        <end position="26"/>
    </location>
</feature>
<feature type="region of interest" description="Disordered" evidence="1">
    <location>
        <begin position="328"/>
        <end position="360"/>
    </location>
</feature>
<keyword evidence="2" id="KW-0812">Transmembrane</keyword>
<dbReference type="EMBL" id="JARWBG010000025">
    <property type="protein sequence ID" value="MDH2391232.1"/>
    <property type="molecule type" value="Genomic_DNA"/>
</dbReference>